<keyword evidence="2" id="KW-1133">Transmembrane helix</keyword>
<dbReference type="AlphaFoldDB" id="A0A2T1K6K3"/>
<dbReference type="RefSeq" id="WP_015879482.1">
    <property type="nucleotide sequence ID" value="NZ_PXNP01000097.1"/>
</dbReference>
<sequence>MSAVAHASRSRAAFVLYLLLWAWMVGLSALVLVNFRVAGDLAGQSQVDSALRQLQVLEGRLAEFADDVQTLQARPEAATTAALQEALQDTRQRLEADIARLEQSLAGYATEAALQTLHSEVEQLKAQRQTAARTPAAPRPARATTTAPAQVPFPFRLIGAELRAGQRAVSIAPATDPLSAGQIQVLLPGEHAGRWQLQTIDGNTAVFQAGDQTRRLAIP</sequence>
<keyword evidence="2" id="KW-0812">Transmembrane</keyword>
<organism evidence="3 4">
    <name type="scientific">Marinobacter fuscus</name>
    <dbReference type="NCBI Taxonomy" id="2109942"/>
    <lineage>
        <taxon>Bacteria</taxon>
        <taxon>Pseudomonadati</taxon>
        <taxon>Pseudomonadota</taxon>
        <taxon>Gammaproteobacteria</taxon>
        <taxon>Pseudomonadales</taxon>
        <taxon>Marinobacteraceae</taxon>
        <taxon>Marinobacter</taxon>
    </lineage>
</organism>
<proteinExistence type="predicted"/>
<protein>
    <submittedName>
        <fullName evidence="3">Uncharacterized protein</fullName>
    </submittedName>
</protein>
<dbReference type="Proteomes" id="UP000239866">
    <property type="component" value="Unassembled WGS sequence"/>
</dbReference>
<gene>
    <name evidence="3" type="ORF">C7H09_13540</name>
</gene>
<reference evidence="3 4" key="1">
    <citation type="submission" date="2018-03" db="EMBL/GenBank/DDBJ databases">
        <title>Marinobacter brunus sp. nov., a marine bacterium of Gamma-proteobacteria isolated from the surface seawater of the South China Sea.</title>
        <authorList>
            <person name="Cheng H."/>
            <person name="Wu Y.-H."/>
            <person name="Xamxidin M."/>
            <person name="Xu X.-W."/>
        </authorList>
    </citation>
    <scope>NUCLEOTIDE SEQUENCE [LARGE SCALE GENOMIC DNA]</scope>
    <source>
        <strain evidence="3 4">NH169-3</strain>
    </source>
</reference>
<evidence type="ECO:0000313" key="3">
    <source>
        <dbReference type="EMBL" id="PSF05678.1"/>
    </source>
</evidence>
<feature type="transmembrane region" description="Helical" evidence="2">
    <location>
        <begin position="12"/>
        <end position="35"/>
    </location>
</feature>
<evidence type="ECO:0000313" key="4">
    <source>
        <dbReference type="Proteomes" id="UP000239866"/>
    </source>
</evidence>
<keyword evidence="4" id="KW-1185">Reference proteome</keyword>
<evidence type="ECO:0000256" key="2">
    <source>
        <dbReference type="SAM" id="Phobius"/>
    </source>
</evidence>
<accession>A0A2T1K6K3</accession>
<name>A0A2T1K6K3_9GAMM</name>
<keyword evidence="2" id="KW-0472">Membrane</keyword>
<evidence type="ECO:0000256" key="1">
    <source>
        <dbReference type="SAM" id="MobiDB-lite"/>
    </source>
</evidence>
<dbReference type="EMBL" id="PXNP01000097">
    <property type="protein sequence ID" value="PSF05678.1"/>
    <property type="molecule type" value="Genomic_DNA"/>
</dbReference>
<dbReference type="OrthoDB" id="7055747at2"/>
<comment type="caution">
    <text evidence="3">The sequence shown here is derived from an EMBL/GenBank/DDBJ whole genome shotgun (WGS) entry which is preliminary data.</text>
</comment>
<feature type="region of interest" description="Disordered" evidence="1">
    <location>
        <begin position="127"/>
        <end position="148"/>
    </location>
</feature>